<dbReference type="InterPro" id="IPR023170">
    <property type="entry name" value="HhH_base_excis_C"/>
</dbReference>
<dbReference type="PANTHER" id="PTHR10359">
    <property type="entry name" value="A/G-SPECIFIC ADENINE GLYCOSYLASE/ENDONUCLEASE III"/>
    <property type="match status" value="1"/>
</dbReference>
<evidence type="ECO:0000256" key="2">
    <source>
        <dbReference type="ARBA" id="ARBA00022723"/>
    </source>
</evidence>
<keyword evidence="3" id="KW-0408">Iron</keyword>
<gene>
    <name evidence="6" type="ORF">DFR86_10125</name>
</gene>
<dbReference type="SMART" id="SM00478">
    <property type="entry name" value="ENDO3c"/>
    <property type="match status" value="1"/>
</dbReference>
<evidence type="ECO:0000256" key="3">
    <source>
        <dbReference type="ARBA" id="ARBA00023004"/>
    </source>
</evidence>
<dbReference type="InterPro" id="IPR003265">
    <property type="entry name" value="HhH-GPD_domain"/>
</dbReference>
<dbReference type="OrthoDB" id="19248at2157"/>
<evidence type="ECO:0000313" key="6">
    <source>
        <dbReference type="EMBL" id="AWR98327.1"/>
    </source>
</evidence>
<proteinExistence type="predicted"/>
<evidence type="ECO:0000256" key="4">
    <source>
        <dbReference type="ARBA" id="ARBA00023014"/>
    </source>
</evidence>
<keyword evidence="6" id="KW-0378">Hydrolase</keyword>
<protein>
    <submittedName>
        <fullName evidence="6">DNA endonuclease III</fullName>
    </submittedName>
</protein>
<reference evidence="6 7" key="1">
    <citation type="submission" date="2018-05" db="EMBL/GenBank/DDBJ databases">
        <title>Complete Genome Sequences of Extremely Thermoacidophilic, Metal-Mobilizing Type-Strain Members of the Archaeal Family Sulfolobaceae: Acidianus brierleyi DSM-1651T, Acidianus sulfidivorans DSM-18786T, Metallosphaera hakonensis DSM-7519T, and Metallosphaera prunae DSM-10039T.</title>
        <authorList>
            <person name="Counts J.A."/>
            <person name="Kelly R.M."/>
        </authorList>
    </citation>
    <scope>NUCLEOTIDE SEQUENCE [LARGE SCALE GENOMIC DNA]</scope>
    <source>
        <strain evidence="6 7">JP7</strain>
    </source>
</reference>
<keyword evidence="6" id="KW-0540">Nuclease</keyword>
<keyword evidence="7" id="KW-1185">Reference proteome</keyword>
<dbReference type="Pfam" id="PF00730">
    <property type="entry name" value="HhH-GPD"/>
    <property type="match status" value="1"/>
</dbReference>
<dbReference type="GO" id="GO:0051539">
    <property type="term" value="F:4 iron, 4 sulfur cluster binding"/>
    <property type="evidence" value="ECO:0007669"/>
    <property type="project" value="UniProtKB-KW"/>
</dbReference>
<dbReference type="EMBL" id="CP029288">
    <property type="protein sequence ID" value="AWR98327.1"/>
    <property type="molecule type" value="Genomic_DNA"/>
</dbReference>
<dbReference type="PIRSF" id="PIRSF001435">
    <property type="entry name" value="Nth"/>
    <property type="match status" value="1"/>
</dbReference>
<organism evidence="6 7">
    <name type="scientific">Acidianus sulfidivorans JP7</name>
    <dbReference type="NCBI Taxonomy" id="619593"/>
    <lineage>
        <taxon>Archaea</taxon>
        <taxon>Thermoproteota</taxon>
        <taxon>Thermoprotei</taxon>
        <taxon>Sulfolobales</taxon>
        <taxon>Sulfolobaceae</taxon>
        <taxon>Acidianus</taxon>
    </lineage>
</organism>
<keyword evidence="4" id="KW-0411">Iron-sulfur</keyword>
<dbReference type="CDD" id="cd00056">
    <property type="entry name" value="ENDO3c"/>
    <property type="match status" value="1"/>
</dbReference>
<evidence type="ECO:0000259" key="5">
    <source>
        <dbReference type="SMART" id="SM00478"/>
    </source>
</evidence>
<dbReference type="GO" id="GO:0006284">
    <property type="term" value="P:base-excision repair"/>
    <property type="evidence" value="ECO:0007669"/>
    <property type="project" value="InterPro"/>
</dbReference>
<evidence type="ECO:0000313" key="7">
    <source>
        <dbReference type="Proteomes" id="UP000248410"/>
    </source>
</evidence>
<dbReference type="Gene3D" id="1.10.1670.10">
    <property type="entry name" value="Helix-hairpin-Helix base-excision DNA repair enzymes (C-terminal)"/>
    <property type="match status" value="1"/>
</dbReference>
<evidence type="ECO:0000256" key="1">
    <source>
        <dbReference type="ARBA" id="ARBA00022485"/>
    </source>
</evidence>
<keyword evidence="1" id="KW-0004">4Fe-4S</keyword>
<keyword evidence="2" id="KW-0479">Metal-binding</keyword>
<dbReference type="Gene3D" id="1.10.340.30">
    <property type="entry name" value="Hypothetical protein, domain 2"/>
    <property type="match status" value="1"/>
</dbReference>
<dbReference type="InterPro" id="IPR011257">
    <property type="entry name" value="DNA_glycosylase"/>
</dbReference>
<name>A0A2U9IQT3_9CREN</name>
<dbReference type="PANTHER" id="PTHR10359:SF19">
    <property type="entry name" value="DNA REPAIR GLYCOSYLASE MJ1434-RELATED"/>
    <property type="match status" value="1"/>
</dbReference>
<accession>A0A2U9IQT3</accession>
<keyword evidence="6" id="KW-0255">Endonuclease</keyword>
<dbReference type="Proteomes" id="UP000248410">
    <property type="component" value="Chromosome"/>
</dbReference>
<sequence>MGWIVSDAYSFEWWGGLKTADEIAISSFLVQMTRWESVVKVIFKLREKGLNKIENLSKLSIEDIEKEIRSINFYKTKARRLKIFADKVMKGGGLQNFLKLENRDVLLSIEGVGEETADSLLLFAGNNIIFPQSEYLRRVLSRVLGEKISKKEAKQIVEEKLEKDLFKYKLFHAGIVSVGKKFCFINNPNCDKCILKPVCRKYNYETL</sequence>
<dbReference type="SUPFAM" id="SSF48150">
    <property type="entry name" value="DNA-glycosylase"/>
    <property type="match status" value="1"/>
</dbReference>
<dbReference type="KEGG" id="asul:DFR86_10125"/>
<feature type="domain" description="HhH-GPD" evidence="5">
    <location>
        <begin position="29"/>
        <end position="181"/>
    </location>
</feature>
<dbReference type="GO" id="GO:0046872">
    <property type="term" value="F:metal ion binding"/>
    <property type="evidence" value="ECO:0007669"/>
    <property type="project" value="UniProtKB-KW"/>
</dbReference>
<dbReference type="GO" id="GO:0004519">
    <property type="term" value="F:endonuclease activity"/>
    <property type="evidence" value="ECO:0007669"/>
    <property type="project" value="UniProtKB-KW"/>
</dbReference>
<dbReference type="AlphaFoldDB" id="A0A2U9IQT3"/>